<dbReference type="Proteomes" id="UP000320582">
    <property type="component" value="Unassembled WGS sequence"/>
</dbReference>
<name>A0A543KHC8_9RHOB</name>
<feature type="signal peptide" evidence="8">
    <location>
        <begin position="1"/>
        <end position="20"/>
    </location>
</feature>
<keyword evidence="4" id="KW-0677">Repeat</keyword>
<dbReference type="InterPro" id="IPR001680">
    <property type="entry name" value="WD40_rpt"/>
</dbReference>
<dbReference type="GO" id="GO:0020037">
    <property type="term" value="F:heme binding"/>
    <property type="evidence" value="ECO:0007669"/>
    <property type="project" value="InterPro"/>
</dbReference>
<sequence>MRLAALSLAATLAALPPAMAQDMIGHGGPVGALDLGAEVLLSGGFDTRAILWDEATATARNITRFHDGNVTAVALLPEGQFVTAGQDGRLAIWDSDGRTPAFASEAGVSAVASLAVSDDGAFIAAGFWDGRVQLLDRDSLQVQDYQAHGDRVTGIGFLPSGDLVTVGGDLRLSRWSRQMEVQARIDLPDLPNGLTITQGRIAVIFADGALRLFSDMGELLPERFLTDRPLVSVAATDTDVAAAAIDGTVWLLDGADLAQRHMFGAESGPIWALALDAEQVFTAGNDGVIRRWSLADGTALGGGAELAMAQDYTDDSRGAEIWQSCAVCHSLTPDDHMRAGPSLHGIFGTPIATQDGYDYSSALRQMEIVWTPRTVAELFEFGPEAYTPGSRMPEQRIGDPEDRQALVEFLERAAQ</sequence>
<dbReference type="Pfam" id="PF00034">
    <property type="entry name" value="Cytochrom_C"/>
    <property type="match status" value="1"/>
</dbReference>
<organism evidence="10 11">
    <name type="scientific">Roseinatronobacter monicus</name>
    <dbReference type="NCBI Taxonomy" id="393481"/>
    <lineage>
        <taxon>Bacteria</taxon>
        <taxon>Pseudomonadati</taxon>
        <taxon>Pseudomonadota</taxon>
        <taxon>Alphaproteobacteria</taxon>
        <taxon>Rhodobacterales</taxon>
        <taxon>Paracoccaceae</taxon>
        <taxon>Roseinatronobacter</taxon>
    </lineage>
</organism>
<dbReference type="EMBL" id="VFPT01000001">
    <property type="protein sequence ID" value="TQM94496.1"/>
    <property type="molecule type" value="Genomic_DNA"/>
</dbReference>
<dbReference type="AlphaFoldDB" id="A0A543KHC8"/>
<keyword evidence="5 7" id="KW-0408">Iron</keyword>
<dbReference type="InterPro" id="IPR009056">
    <property type="entry name" value="Cyt_c-like_dom"/>
</dbReference>
<feature type="repeat" description="WD" evidence="6">
    <location>
        <begin position="63"/>
        <end position="94"/>
    </location>
</feature>
<keyword evidence="1 6" id="KW-0853">WD repeat</keyword>
<proteinExistence type="predicted"/>
<dbReference type="GO" id="GO:0009055">
    <property type="term" value="F:electron transfer activity"/>
    <property type="evidence" value="ECO:0007669"/>
    <property type="project" value="InterPro"/>
</dbReference>
<dbReference type="PROSITE" id="PS51007">
    <property type="entry name" value="CYTC"/>
    <property type="match status" value="1"/>
</dbReference>
<dbReference type="PANTHER" id="PTHR22847">
    <property type="entry name" value="WD40 REPEAT PROTEIN"/>
    <property type="match status" value="1"/>
</dbReference>
<evidence type="ECO:0000256" key="3">
    <source>
        <dbReference type="ARBA" id="ARBA00022723"/>
    </source>
</evidence>
<evidence type="ECO:0000256" key="1">
    <source>
        <dbReference type="ARBA" id="ARBA00022574"/>
    </source>
</evidence>
<evidence type="ECO:0000256" key="8">
    <source>
        <dbReference type="SAM" id="SignalP"/>
    </source>
</evidence>
<evidence type="ECO:0000256" key="5">
    <source>
        <dbReference type="ARBA" id="ARBA00023004"/>
    </source>
</evidence>
<keyword evidence="8" id="KW-0732">Signal</keyword>
<feature type="chain" id="PRO_5021970041" evidence="8">
    <location>
        <begin position="21"/>
        <end position="415"/>
    </location>
</feature>
<evidence type="ECO:0000259" key="9">
    <source>
        <dbReference type="PROSITE" id="PS51007"/>
    </source>
</evidence>
<evidence type="ECO:0000256" key="7">
    <source>
        <dbReference type="PROSITE-ProRule" id="PRU00433"/>
    </source>
</evidence>
<dbReference type="InterPro" id="IPR015943">
    <property type="entry name" value="WD40/YVTN_repeat-like_dom_sf"/>
</dbReference>
<feature type="domain" description="Cytochrome c" evidence="9">
    <location>
        <begin position="313"/>
        <end position="414"/>
    </location>
</feature>
<evidence type="ECO:0000313" key="10">
    <source>
        <dbReference type="EMBL" id="TQM94496.1"/>
    </source>
</evidence>
<dbReference type="SMART" id="SM00320">
    <property type="entry name" value="WD40"/>
    <property type="match status" value="5"/>
</dbReference>
<evidence type="ECO:0000256" key="2">
    <source>
        <dbReference type="ARBA" id="ARBA00022617"/>
    </source>
</evidence>
<gene>
    <name evidence="10" type="ORF">BD293_3175</name>
</gene>
<reference evidence="10 11" key="1">
    <citation type="submission" date="2019-06" db="EMBL/GenBank/DDBJ databases">
        <title>Genomic Encyclopedia of Archaeal and Bacterial Type Strains, Phase II (KMG-II): from individual species to whole genera.</title>
        <authorList>
            <person name="Goeker M."/>
        </authorList>
    </citation>
    <scope>NUCLEOTIDE SEQUENCE [LARGE SCALE GENOMIC DNA]</scope>
    <source>
        <strain evidence="10 11">DSM 18423</strain>
    </source>
</reference>
<keyword evidence="2 7" id="KW-0349">Heme</keyword>
<dbReference type="PANTHER" id="PTHR22847:SF637">
    <property type="entry name" value="WD REPEAT DOMAIN 5B"/>
    <property type="match status" value="1"/>
</dbReference>
<evidence type="ECO:0000313" key="11">
    <source>
        <dbReference type="Proteomes" id="UP000320582"/>
    </source>
</evidence>
<dbReference type="OrthoDB" id="9805828at2"/>
<protein>
    <submittedName>
        <fullName evidence="10">WD-40 repeat-containing protein</fullName>
    </submittedName>
</protein>
<dbReference type="Pfam" id="PF00400">
    <property type="entry name" value="WD40"/>
    <property type="match status" value="3"/>
</dbReference>
<dbReference type="InterPro" id="IPR036909">
    <property type="entry name" value="Cyt_c-like_dom_sf"/>
</dbReference>
<accession>A0A543KHC8</accession>
<dbReference type="InterPro" id="IPR036322">
    <property type="entry name" value="WD40_repeat_dom_sf"/>
</dbReference>
<dbReference type="Gene3D" id="1.10.760.10">
    <property type="entry name" value="Cytochrome c-like domain"/>
    <property type="match status" value="1"/>
</dbReference>
<comment type="caution">
    <text evidence="10">The sequence shown here is derived from an EMBL/GenBank/DDBJ whole genome shotgun (WGS) entry which is preliminary data.</text>
</comment>
<keyword evidence="11" id="KW-1185">Reference proteome</keyword>
<keyword evidence="3 7" id="KW-0479">Metal-binding</keyword>
<dbReference type="SUPFAM" id="SSF50978">
    <property type="entry name" value="WD40 repeat-like"/>
    <property type="match status" value="1"/>
</dbReference>
<dbReference type="Gene3D" id="2.130.10.10">
    <property type="entry name" value="YVTN repeat-like/Quinoprotein amine dehydrogenase"/>
    <property type="match status" value="2"/>
</dbReference>
<dbReference type="PROSITE" id="PS50082">
    <property type="entry name" value="WD_REPEATS_2"/>
    <property type="match status" value="1"/>
</dbReference>
<dbReference type="GO" id="GO:0046872">
    <property type="term" value="F:metal ion binding"/>
    <property type="evidence" value="ECO:0007669"/>
    <property type="project" value="UniProtKB-KW"/>
</dbReference>
<dbReference type="RefSeq" id="WP_142083230.1">
    <property type="nucleotide sequence ID" value="NZ_VFPT01000001.1"/>
</dbReference>
<evidence type="ECO:0000256" key="4">
    <source>
        <dbReference type="ARBA" id="ARBA00022737"/>
    </source>
</evidence>
<evidence type="ECO:0000256" key="6">
    <source>
        <dbReference type="PROSITE-ProRule" id="PRU00221"/>
    </source>
</evidence>
<dbReference type="SUPFAM" id="SSF46626">
    <property type="entry name" value="Cytochrome c"/>
    <property type="match status" value="1"/>
</dbReference>